<dbReference type="InterPro" id="IPR036691">
    <property type="entry name" value="Endo/exonu/phosph_ase_sf"/>
</dbReference>
<reference evidence="1" key="1">
    <citation type="submission" date="2021-02" db="EMBL/GenBank/DDBJ databases">
        <authorList>
            <person name="Dougan E. K."/>
            <person name="Rhodes N."/>
            <person name="Thang M."/>
            <person name="Chan C."/>
        </authorList>
    </citation>
    <scope>NUCLEOTIDE SEQUENCE</scope>
</reference>
<dbReference type="PANTHER" id="PTHR16320:SF23">
    <property type="entry name" value="SPHINGOMYELINASE C 1"/>
    <property type="match status" value="1"/>
</dbReference>
<dbReference type="Proteomes" id="UP000604046">
    <property type="component" value="Unassembled WGS sequence"/>
</dbReference>
<sequence length="350" mass="39098">MNGTRLCSSKWTRGGRGATDKVYQCDVGNFGFATRVANPAGIIKISGGVVIMVRKGLTISDLHEEAYEDHDFEDGMSQKGFLRARVHHPSIGEVWVIGSHTQAWPENEEIRVKQWRQLWRHIQTTIPEGARVVVAGDMNTEMSEISVMKTELHAASPPLQPAGFWLPLRETLKYSSYGGGGQNAYLHYDPKEVHEKSPHDQIAYISNDGKYASPQTMKWQYLPMKSDVCFSSSLTRPNISVDDLSDHYAAYAELCYGSRCESQELSGHRGYSRIGFMEAPRCCPGRGMIYGKCFDWAPGGIHAGDIGLSESQRCTKISKKCETKVQASSVEECLRMLAEMDLPFDQIECN</sequence>
<dbReference type="SUPFAM" id="SSF56219">
    <property type="entry name" value="DNase I-like"/>
    <property type="match status" value="1"/>
</dbReference>
<gene>
    <name evidence="1" type="ORF">SNAT2548_LOCUS23595</name>
</gene>
<name>A0A812RCN0_9DINO</name>
<accession>A0A812RCN0</accession>
<dbReference type="GO" id="GO:0004767">
    <property type="term" value="F:sphingomyelin phosphodiesterase activity"/>
    <property type="evidence" value="ECO:0007669"/>
    <property type="project" value="InterPro"/>
</dbReference>
<dbReference type="InterPro" id="IPR038772">
    <property type="entry name" value="Sph/SMPD2-like"/>
</dbReference>
<evidence type="ECO:0000313" key="1">
    <source>
        <dbReference type="EMBL" id="CAE7434504.1"/>
    </source>
</evidence>
<evidence type="ECO:0008006" key="3">
    <source>
        <dbReference type="Google" id="ProtNLM"/>
    </source>
</evidence>
<dbReference type="OrthoDB" id="407144at2759"/>
<dbReference type="EMBL" id="CAJNDS010002327">
    <property type="protein sequence ID" value="CAE7434504.1"/>
    <property type="molecule type" value="Genomic_DNA"/>
</dbReference>
<organism evidence="1 2">
    <name type="scientific">Symbiodinium natans</name>
    <dbReference type="NCBI Taxonomy" id="878477"/>
    <lineage>
        <taxon>Eukaryota</taxon>
        <taxon>Sar</taxon>
        <taxon>Alveolata</taxon>
        <taxon>Dinophyceae</taxon>
        <taxon>Suessiales</taxon>
        <taxon>Symbiodiniaceae</taxon>
        <taxon>Symbiodinium</taxon>
    </lineage>
</organism>
<dbReference type="PANTHER" id="PTHR16320">
    <property type="entry name" value="SPHINGOMYELINASE FAMILY MEMBER"/>
    <property type="match status" value="1"/>
</dbReference>
<dbReference type="Gene3D" id="3.60.10.10">
    <property type="entry name" value="Endonuclease/exonuclease/phosphatase"/>
    <property type="match status" value="1"/>
</dbReference>
<dbReference type="AlphaFoldDB" id="A0A812RCN0"/>
<protein>
    <recommendedName>
        <fullName evidence="3">Endonuclease/exonuclease/phosphatase domain-containing protein</fullName>
    </recommendedName>
</protein>
<comment type="caution">
    <text evidence="1">The sequence shown here is derived from an EMBL/GenBank/DDBJ whole genome shotgun (WGS) entry which is preliminary data.</text>
</comment>
<keyword evidence="2" id="KW-1185">Reference proteome</keyword>
<evidence type="ECO:0000313" key="2">
    <source>
        <dbReference type="Proteomes" id="UP000604046"/>
    </source>
</evidence>
<proteinExistence type="predicted"/>